<protein>
    <submittedName>
        <fullName evidence="1">Uncharacterized protein</fullName>
    </submittedName>
</protein>
<organism evidence="1 2">
    <name type="scientific">Citrus sinensis</name>
    <name type="common">Sweet orange</name>
    <name type="synonym">Citrus aurantium var. sinensis</name>
    <dbReference type="NCBI Taxonomy" id="2711"/>
    <lineage>
        <taxon>Eukaryota</taxon>
        <taxon>Viridiplantae</taxon>
        <taxon>Streptophyta</taxon>
        <taxon>Embryophyta</taxon>
        <taxon>Tracheophyta</taxon>
        <taxon>Spermatophyta</taxon>
        <taxon>Magnoliopsida</taxon>
        <taxon>eudicotyledons</taxon>
        <taxon>Gunneridae</taxon>
        <taxon>Pentapetalae</taxon>
        <taxon>rosids</taxon>
        <taxon>malvids</taxon>
        <taxon>Sapindales</taxon>
        <taxon>Rutaceae</taxon>
        <taxon>Aurantioideae</taxon>
        <taxon>Citrus</taxon>
    </lineage>
</organism>
<sequence>MQRDNAVTFWLDQLKDASYDMEDVLEEWTTARLKLQIEGVDDDNALALAPYKKKVRSLFCALSNCFGSFKKLSLRHDIAVKIREINKTLDDITSQKDRFKFAENVSNNVKKPERVRTTSLIDEGEVFGRVDEKNELLSKLLCESSEQQQGLHVISLVGLGGIGKTTLAKLAYNNDEVKRNFEKVIWVCVSDTFEETRVAKAIIEGLGVSTSGLSEFESLMKQIQEYITGKKFFLVLDDVWDGDYKKWDPFFSCLKNGHHESKILITTRDRSVALQLGSIDIIPVKELGEGECWLLFKQMAFLRRSFEDREKLEPMGRKIAHKCKGLPLAAKVIGNLLRSKSTVKEWQRILESEMWKVEEIGQGLLAPLLLSYNDLPSNSMVKQCFSYCAVFPKNYNMNKEELISLWMAQGYLNTEEDEEMEMIGEEYFNILAARSFFQEFKKDDDDDIMSCKMHDIVHDFAQFVSRKECLWVEINGTKDLVINSFGDKVRHLGLNFQRGTSFPMSIRGLDRLRTLLIYDRSDFNLSLSSILSSFSSSKECLRALVIRLLRLCFCPNTYKIRETRKLFSKLACLRALVIRESLVIRLSSTPVRLHSSLIREIPKNVGKLIHLRYLNLSELGIERLPKTLCELYNLQKLDIRRCRNLKELPAGIGKLKNMRSLLNGETDSLKYMPVGISKLTSLRTLDKFVVGGGVDGSNTCRLESLKNLQLLRECGIEGLGNVLYLDEVERLQLYNQQNLLRLRLEFGRVVDGEDEERRRKKEKDEQLLKALQLPLSVEKLGIILYGGNIFPKWLTSLTNLRNLYLRSCVKCEHLPPLGKLPLEKLVIIHLKSVKRVGNEFLGIEESSEDGPSSSSSSPSVIAFPKLKSLIIGAMEELEEWNYRITRKENISIMPRLSSLEVRSCNKLKALPDYLLQTTTLQDLTIWKCPLLENRYREGKGEDWHKISHIPHIKWSPLPIRLAVERLPLWLLCDFEEESDGWALKSYKAKHLWADHMFQLRKEFGVGNIVRIHFNVYFVPMCYQVIVVDFDYSVEDIPETKDLAGEETTTSVVIVQEYLFWLICLIPRNSFPSVSIGFSSNRNREPWEKVLLFVVECDLQGFEKVLAVKFPPQAIAAKRHIHLRSSVSDFLGVYSKATEQSACGLITCFHGGRNSVLTLLCRLPWYVEYHLRGFVRAFAVKLPARAIAHSSITILDFQGYLGPLTVFTHVSMLVVITISYLAPLRCITFETAFAVKFQCLYNGPEEVKDTKQLIKANVRMKIVHHTWHVEYHLQGFQKVFAVKFQPIAVKRHIHLSNSVSDFQGVELSELSEEDGVSQTKSKKISHIPHMVSTHRVLNVQLGERSRLAWLGVEADPLLQSDDLLKKAYNRPSQDVNGSTQKSPRWLISKNAIVSGLGLLGIKQGNVDSVEGEARAPKVRRKRIGRKKVTA</sequence>
<name>A0ACB8KBQ4_CITSI</name>
<dbReference type="Proteomes" id="UP000829398">
    <property type="component" value="Chromosome 5"/>
</dbReference>
<comment type="caution">
    <text evidence="1">The sequence shown here is derived from an EMBL/GenBank/DDBJ whole genome shotgun (WGS) entry which is preliminary data.</text>
</comment>
<dbReference type="EMBL" id="CM039174">
    <property type="protein sequence ID" value="KAH9751807.1"/>
    <property type="molecule type" value="Genomic_DNA"/>
</dbReference>
<proteinExistence type="predicted"/>
<keyword evidence="2" id="KW-1185">Reference proteome</keyword>
<gene>
    <name evidence="1" type="ORF">KPL71_014443</name>
</gene>
<accession>A0ACB8KBQ4</accession>
<evidence type="ECO:0000313" key="1">
    <source>
        <dbReference type="EMBL" id="KAH9751807.1"/>
    </source>
</evidence>
<reference evidence="2" key="1">
    <citation type="journal article" date="2023" name="Hortic. Res.">
        <title>A chromosome-level phased genome enabling allele-level studies in sweet orange: a case study on citrus Huanglongbing tolerance.</title>
        <authorList>
            <person name="Wu B."/>
            <person name="Yu Q."/>
            <person name="Deng Z."/>
            <person name="Duan Y."/>
            <person name="Luo F."/>
            <person name="Gmitter F. Jr."/>
        </authorList>
    </citation>
    <scope>NUCLEOTIDE SEQUENCE [LARGE SCALE GENOMIC DNA]</scope>
    <source>
        <strain evidence="2">cv. Valencia</strain>
    </source>
</reference>
<evidence type="ECO:0000313" key="2">
    <source>
        <dbReference type="Proteomes" id="UP000829398"/>
    </source>
</evidence>